<reference evidence="2 3" key="1">
    <citation type="submission" date="2021-05" db="EMBL/GenBank/DDBJ databases">
        <title>Novel species in genus Cellulomonas.</title>
        <authorList>
            <person name="Zhang G."/>
        </authorList>
    </citation>
    <scope>NUCLEOTIDE SEQUENCE [LARGE SCALE GENOMIC DNA]</scope>
    <source>
        <strain evidence="3">zg-ZUI222</strain>
    </source>
</reference>
<proteinExistence type="predicted"/>
<keyword evidence="3" id="KW-1185">Reference proteome</keyword>
<keyword evidence="1" id="KW-0732">Signal</keyword>
<gene>
    <name evidence="2" type="ORF">KG103_16695</name>
</gene>
<accession>A0ABX8D3K3</accession>
<name>A0ABX8D3K3_9CELL</name>
<evidence type="ECO:0000313" key="2">
    <source>
        <dbReference type="EMBL" id="QVI62030.1"/>
    </source>
</evidence>
<evidence type="ECO:0000256" key="1">
    <source>
        <dbReference type="SAM" id="SignalP"/>
    </source>
</evidence>
<feature type="chain" id="PRO_5045659392" evidence="1">
    <location>
        <begin position="26"/>
        <end position="733"/>
    </location>
</feature>
<organism evidence="2 3">
    <name type="scientific">Cellulomonas wangleii</name>
    <dbReference type="NCBI Taxonomy" id="2816956"/>
    <lineage>
        <taxon>Bacteria</taxon>
        <taxon>Bacillati</taxon>
        <taxon>Actinomycetota</taxon>
        <taxon>Actinomycetes</taxon>
        <taxon>Micrococcales</taxon>
        <taxon>Cellulomonadaceae</taxon>
        <taxon>Cellulomonas</taxon>
    </lineage>
</organism>
<dbReference type="EMBL" id="CP074405">
    <property type="protein sequence ID" value="QVI62030.1"/>
    <property type="molecule type" value="Genomic_DNA"/>
</dbReference>
<dbReference type="RefSeq" id="WP_207339598.1">
    <property type="nucleotide sequence ID" value="NZ_CP074405.1"/>
</dbReference>
<dbReference type="InterPro" id="IPR013783">
    <property type="entry name" value="Ig-like_fold"/>
</dbReference>
<feature type="signal peptide" evidence="1">
    <location>
        <begin position="1"/>
        <end position="25"/>
    </location>
</feature>
<sequence>MNRRPLVLSTVIALTAAVVVPAAGAAAAPQPADRVSALTSTYRSYGRPASHTPPTAPIAATLLPGSADALRLTTTATGSTVRSLDVRAPEAAPRLAVGSHAVGATASTVQLSLTADDGCTATSGELDVLAVEHDDAGRLTSLAADYVVGCTDGRQRSGSVRWNSAVPYAVTTTPGKVAPTPLPPGRTVQASVVLTNAGTASQTYGPSSFPRVEELDAPHSITQDGCDGVTLAPGGTCRIDLAFDPEPLRGGFLAHLETPDGSPGGTAYTWVQLDWWELPQPTFTATPVRGGVRLTTTSEAATFDVMRDSTLVADDVTLPWTDPSAVAGADHEYRIGANWDSQTLWSARTVTRGALPVPRGAEGEFVALPPTRVLDTRTGTGARAGAVGPSTSVRFDPLAGTQVPRDAVLAVLLNVTGTEASTPTHVRAWPSGTELPTTSSLNLVPGRSRPNQVILPLGENDRVSLFNDSGTTHLLADVQGYFVSSSSTSTDGGGYHPIDPVRALDTRTARGTGPAAALRADEVVWVPLTLPDGTGTVSAVDVNLTVTEPGTEGHLIAWSGAGDAPGVSNANFVAGQTIANHSTVPVSYRAGRPGIAVRNVARGTTHVIVDVQGWYDDGSRADGLRFRPVTTTRIHDSRDGVGRPPVDWEIPVTARPDAVAHVVNITATQGVGPGHVIAWGGGDPRPSTSVLNYAPGEDAPNLAVVTSPLSRQLGVTTMTSYAHVVVDHLGYYY</sequence>
<evidence type="ECO:0000313" key="3">
    <source>
        <dbReference type="Proteomes" id="UP000677804"/>
    </source>
</evidence>
<dbReference type="Proteomes" id="UP000677804">
    <property type="component" value="Chromosome"/>
</dbReference>
<dbReference type="Gene3D" id="2.60.40.10">
    <property type="entry name" value="Immunoglobulins"/>
    <property type="match status" value="1"/>
</dbReference>
<protein>
    <submittedName>
        <fullName evidence="2">Uncharacterized protein</fullName>
    </submittedName>
</protein>